<name>A0A261G9Y3_9BIFI</name>
<organism evidence="1 3">
    <name type="scientific">Bifidobacterium eulemuris</name>
    <dbReference type="NCBI Taxonomy" id="1765219"/>
    <lineage>
        <taxon>Bacteria</taxon>
        <taxon>Bacillati</taxon>
        <taxon>Actinomycetota</taxon>
        <taxon>Actinomycetes</taxon>
        <taxon>Bifidobacteriales</taxon>
        <taxon>Bifidobacteriaceae</taxon>
        <taxon>Bifidobacterium</taxon>
    </lineage>
</organism>
<evidence type="ECO:0000313" key="4">
    <source>
        <dbReference type="Proteomes" id="UP000593943"/>
    </source>
</evidence>
<accession>A0A261G9Y3</accession>
<reference evidence="2 4" key="2">
    <citation type="submission" date="2020-10" db="EMBL/GenBank/DDBJ databases">
        <title>Genome sequencing of Bifidobacterium eulemuris_DSMZ_100216.</title>
        <authorList>
            <person name="Kim J."/>
        </authorList>
    </citation>
    <scope>NUCLEOTIDE SEQUENCE [LARGE SCALE GENOMIC DNA]</scope>
    <source>
        <strain evidence="2 4">DSM 100216</strain>
    </source>
</reference>
<dbReference type="EMBL" id="CP062938">
    <property type="protein sequence ID" value="QOL31725.1"/>
    <property type="molecule type" value="Genomic_DNA"/>
</dbReference>
<gene>
    <name evidence="2" type="ORF">BE0216_04035</name>
    <name evidence="1" type="ORF">BEUL_1231</name>
</gene>
<dbReference type="KEGG" id="beu:BE0216_04035"/>
<evidence type="ECO:0000313" key="2">
    <source>
        <dbReference type="EMBL" id="QOL31725.1"/>
    </source>
</evidence>
<dbReference type="Proteomes" id="UP000593943">
    <property type="component" value="Chromosome"/>
</dbReference>
<reference evidence="1 3" key="1">
    <citation type="journal article" date="2017" name="BMC Genomics">
        <title>Comparative genomic and phylogenomic analyses of the Bifidobacteriaceae family.</title>
        <authorList>
            <person name="Lugli G.A."/>
            <person name="Milani C."/>
            <person name="Turroni F."/>
            <person name="Duranti S."/>
            <person name="Mancabelli L."/>
            <person name="Mangifesta M."/>
            <person name="Ferrario C."/>
            <person name="Modesto M."/>
            <person name="Mattarelli P."/>
            <person name="Jiri K."/>
            <person name="van Sinderen D."/>
            <person name="Ventura M."/>
        </authorList>
    </citation>
    <scope>NUCLEOTIDE SEQUENCE [LARGE SCALE GENOMIC DNA]</scope>
    <source>
        <strain evidence="1 3">DSM 100216</strain>
    </source>
</reference>
<keyword evidence="4" id="KW-1185">Reference proteome</keyword>
<sequence>MSRPFEPPLDEPDVCPKHGCGLYPFRSQPCPECEEEALEYHASFNDAHDLGGW</sequence>
<dbReference type="RefSeq" id="WP_143249298.1">
    <property type="nucleotide sequence ID" value="NZ_CP062938.1"/>
</dbReference>
<protein>
    <submittedName>
        <fullName evidence="1">Ferredoxin</fullName>
    </submittedName>
</protein>
<evidence type="ECO:0000313" key="1">
    <source>
        <dbReference type="EMBL" id="OZG68218.1"/>
    </source>
</evidence>
<dbReference type="AlphaFoldDB" id="A0A261G9Y3"/>
<dbReference type="Proteomes" id="UP000216057">
    <property type="component" value="Unassembled WGS sequence"/>
</dbReference>
<dbReference type="EMBL" id="MWWZ01000006">
    <property type="protein sequence ID" value="OZG68218.1"/>
    <property type="molecule type" value="Genomic_DNA"/>
</dbReference>
<proteinExistence type="predicted"/>
<evidence type="ECO:0000313" key="3">
    <source>
        <dbReference type="Proteomes" id="UP000216057"/>
    </source>
</evidence>